<name>A0A1W0WZM8_HYPEX</name>
<feature type="transmembrane region" description="Helical" evidence="1">
    <location>
        <begin position="332"/>
        <end position="357"/>
    </location>
</feature>
<feature type="transmembrane region" description="Helical" evidence="1">
    <location>
        <begin position="210"/>
        <end position="231"/>
    </location>
</feature>
<evidence type="ECO:0008006" key="4">
    <source>
        <dbReference type="Google" id="ProtNLM"/>
    </source>
</evidence>
<keyword evidence="3" id="KW-1185">Reference proteome</keyword>
<evidence type="ECO:0000313" key="3">
    <source>
        <dbReference type="Proteomes" id="UP000192578"/>
    </source>
</evidence>
<sequence length="447" mass="50246">MPSNGGQSFNAIFSIQSEVLTLCGFISPNSAATVELPARSTLGCLRSTVGAATAVLILISTLYPTAMSISKILLVLVTANSTTESKQFGLIEFMEQIPYILINLRAFVVLLEFFLKRHRWTTLSMEASQVFCQLQPPLPYRYYACATARGISWFAFALTAAAAVGWESMNQIDIFVSNPNRTLLSDDVWRPLPIKVHAWQHIIHLALFRLLPFILSQQVYLCAMSLARVVYLRLDQLKRSIAREIAEHTLCADWHWHSHWSNTLAASNSRQIRLLATKQSLAQWEACHFQLLRLTDSVNRHFQWTFLAGFGIDYLTILCMASRMVTGTAHTVLNNVFAVGTMALFGVYIAGSAITFIRVHDTSSQLFKPVGELSTAVGHHNDKDEEQRRLWVGLGRFERICLTNICYCHGFKLVVYTRNFLVQALISTVSFVILAKNVLHKNLSSNP</sequence>
<feature type="transmembrane region" description="Helical" evidence="1">
    <location>
        <begin position="97"/>
        <end position="115"/>
    </location>
</feature>
<dbReference type="AlphaFoldDB" id="A0A1W0WZM8"/>
<proteinExistence type="predicted"/>
<dbReference type="EMBL" id="MTYJ01000029">
    <property type="protein sequence ID" value="OQV20618.1"/>
    <property type="molecule type" value="Genomic_DNA"/>
</dbReference>
<reference evidence="3" key="1">
    <citation type="submission" date="2017-01" db="EMBL/GenBank/DDBJ databases">
        <title>Comparative genomics of anhydrobiosis in the tardigrade Hypsibius dujardini.</title>
        <authorList>
            <person name="Yoshida Y."/>
            <person name="Koutsovoulos G."/>
            <person name="Laetsch D."/>
            <person name="Stevens L."/>
            <person name="Kumar S."/>
            <person name="Horikawa D."/>
            <person name="Ishino K."/>
            <person name="Komine S."/>
            <person name="Tomita M."/>
            <person name="Blaxter M."/>
            <person name="Arakawa K."/>
        </authorList>
    </citation>
    <scope>NUCLEOTIDE SEQUENCE [LARGE SCALE GENOMIC DNA]</scope>
    <source>
        <strain evidence="3">Z151</strain>
    </source>
</reference>
<accession>A0A1W0WZM8</accession>
<comment type="caution">
    <text evidence="2">The sequence shown here is derived from an EMBL/GenBank/DDBJ whole genome shotgun (WGS) entry which is preliminary data.</text>
</comment>
<evidence type="ECO:0000313" key="2">
    <source>
        <dbReference type="EMBL" id="OQV20618.1"/>
    </source>
</evidence>
<feature type="transmembrane region" description="Helical" evidence="1">
    <location>
        <begin position="301"/>
        <end position="320"/>
    </location>
</feature>
<gene>
    <name evidence="2" type="ORF">BV898_05437</name>
</gene>
<keyword evidence="1" id="KW-0812">Transmembrane</keyword>
<protein>
    <recommendedName>
        <fullName evidence="4">Gustatory receptor</fullName>
    </recommendedName>
</protein>
<feature type="transmembrane region" description="Helical" evidence="1">
    <location>
        <begin position="49"/>
        <end position="77"/>
    </location>
</feature>
<keyword evidence="1" id="KW-0472">Membrane</keyword>
<keyword evidence="1" id="KW-1133">Transmembrane helix</keyword>
<evidence type="ECO:0000256" key="1">
    <source>
        <dbReference type="SAM" id="Phobius"/>
    </source>
</evidence>
<organism evidence="2 3">
    <name type="scientific">Hypsibius exemplaris</name>
    <name type="common">Freshwater tardigrade</name>
    <dbReference type="NCBI Taxonomy" id="2072580"/>
    <lineage>
        <taxon>Eukaryota</taxon>
        <taxon>Metazoa</taxon>
        <taxon>Ecdysozoa</taxon>
        <taxon>Tardigrada</taxon>
        <taxon>Eutardigrada</taxon>
        <taxon>Parachela</taxon>
        <taxon>Hypsibioidea</taxon>
        <taxon>Hypsibiidae</taxon>
        <taxon>Hypsibius</taxon>
    </lineage>
</organism>
<dbReference type="Proteomes" id="UP000192578">
    <property type="component" value="Unassembled WGS sequence"/>
</dbReference>
<feature type="transmembrane region" description="Helical" evidence="1">
    <location>
        <begin position="420"/>
        <end position="439"/>
    </location>
</feature>